<gene>
    <name evidence="1" type="ORF">AVDCRST_MAG89-3072</name>
</gene>
<sequence length="39" mass="4506">MLRAGWLRLGLRRLARVDHTRVESTTINDERESADARPS</sequence>
<accession>A0A6J4M4C9</accession>
<dbReference type="AlphaFoldDB" id="A0A6J4M4C9"/>
<organism evidence="1">
    <name type="scientific">uncultured Gemmatimonadota bacterium</name>
    <dbReference type="NCBI Taxonomy" id="203437"/>
    <lineage>
        <taxon>Bacteria</taxon>
        <taxon>Pseudomonadati</taxon>
        <taxon>Gemmatimonadota</taxon>
        <taxon>environmental samples</taxon>
    </lineage>
</organism>
<evidence type="ECO:0000313" key="1">
    <source>
        <dbReference type="EMBL" id="CAA9349953.1"/>
    </source>
</evidence>
<proteinExistence type="predicted"/>
<protein>
    <submittedName>
        <fullName evidence="1">Uncharacterized protein</fullName>
    </submittedName>
</protein>
<reference evidence="1" key="1">
    <citation type="submission" date="2020-02" db="EMBL/GenBank/DDBJ databases">
        <authorList>
            <person name="Meier V. D."/>
        </authorList>
    </citation>
    <scope>NUCLEOTIDE SEQUENCE</scope>
    <source>
        <strain evidence="1">AVDCRST_MAG89</strain>
    </source>
</reference>
<dbReference type="EMBL" id="CADCTV010000640">
    <property type="protein sequence ID" value="CAA9349953.1"/>
    <property type="molecule type" value="Genomic_DNA"/>
</dbReference>
<name>A0A6J4M4C9_9BACT</name>